<dbReference type="Proteomes" id="UP000242381">
    <property type="component" value="Unassembled WGS sequence"/>
</dbReference>
<accession>A0A1X0RMF1</accession>
<dbReference type="AlphaFoldDB" id="A0A1X0RMF1"/>
<evidence type="ECO:0000313" key="1">
    <source>
        <dbReference type="EMBL" id="ORE13186.1"/>
    </source>
</evidence>
<reference evidence="1 2" key="1">
    <citation type="journal article" date="2016" name="Proc. Natl. Acad. Sci. U.S.A.">
        <title>Lipid metabolic changes in an early divergent fungus govern the establishment of a mutualistic symbiosis with endobacteria.</title>
        <authorList>
            <person name="Lastovetsky O.A."/>
            <person name="Gaspar M.L."/>
            <person name="Mondo S.J."/>
            <person name="LaButti K.M."/>
            <person name="Sandor L."/>
            <person name="Grigoriev I.V."/>
            <person name="Henry S.A."/>
            <person name="Pawlowska T.E."/>
        </authorList>
    </citation>
    <scope>NUCLEOTIDE SEQUENCE [LARGE SCALE GENOMIC DNA]</scope>
    <source>
        <strain evidence="1 2">ATCC 11559</strain>
    </source>
</reference>
<evidence type="ECO:0000313" key="2">
    <source>
        <dbReference type="Proteomes" id="UP000242381"/>
    </source>
</evidence>
<sequence length="160" mass="18267">MGNATRAPFLLEIPFLLVSGSVSSIFVCQLNNQGLLLMGFIKQTKAIYKNYVSLMKALKLTEFVSKRNWNFTSQKKQLLDNARPYKKRSSKDEPKKNTQLGYLDDIYGENDLEHSFGDGPVRFFPSTSLQSSIMVDQINIHHDSRISWKNSVKFAKADKL</sequence>
<protein>
    <submittedName>
        <fullName evidence="1">Uncharacterized protein</fullName>
    </submittedName>
</protein>
<proteinExistence type="predicted"/>
<organism evidence="1 2">
    <name type="scientific">Rhizopus microsporus</name>
    <dbReference type="NCBI Taxonomy" id="58291"/>
    <lineage>
        <taxon>Eukaryota</taxon>
        <taxon>Fungi</taxon>
        <taxon>Fungi incertae sedis</taxon>
        <taxon>Mucoromycota</taxon>
        <taxon>Mucoromycotina</taxon>
        <taxon>Mucoromycetes</taxon>
        <taxon>Mucorales</taxon>
        <taxon>Mucorineae</taxon>
        <taxon>Rhizopodaceae</taxon>
        <taxon>Rhizopus</taxon>
    </lineage>
</organism>
<dbReference type="EMBL" id="KV921559">
    <property type="protein sequence ID" value="ORE13186.1"/>
    <property type="molecule type" value="Genomic_DNA"/>
</dbReference>
<gene>
    <name evidence="1" type="ORF">BCV71DRAFT_279043</name>
</gene>
<name>A0A1X0RMF1_RHIZD</name>